<dbReference type="RefSeq" id="XP_001216746.1">
    <property type="nucleotide sequence ID" value="XM_001216746.1"/>
</dbReference>
<protein>
    <recommendedName>
        <fullName evidence="1">DUF4440 domain-containing protein</fullName>
    </recommendedName>
</protein>
<dbReference type="Pfam" id="PF14534">
    <property type="entry name" value="DUF4440"/>
    <property type="match status" value="1"/>
</dbReference>
<dbReference type="InterPro" id="IPR027843">
    <property type="entry name" value="DUF4440"/>
</dbReference>
<reference evidence="3" key="1">
    <citation type="submission" date="2005-09" db="EMBL/GenBank/DDBJ databases">
        <title>Annotation of the Aspergillus terreus NIH2624 genome.</title>
        <authorList>
            <person name="Birren B.W."/>
            <person name="Lander E.S."/>
            <person name="Galagan J.E."/>
            <person name="Nusbaum C."/>
            <person name="Devon K."/>
            <person name="Henn M."/>
            <person name="Ma L.-J."/>
            <person name="Jaffe D.B."/>
            <person name="Butler J."/>
            <person name="Alvarez P."/>
            <person name="Gnerre S."/>
            <person name="Grabherr M."/>
            <person name="Kleber M."/>
            <person name="Mauceli E.W."/>
            <person name="Brockman W."/>
            <person name="Rounsley S."/>
            <person name="Young S.K."/>
            <person name="LaButti K."/>
            <person name="Pushparaj V."/>
            <person name="DeCaprio D."/>
            <person name="Crawford M."/>
            <person name="Koehrsen M."/>
            <person name="Engels R."/>
            <person name="Montgomery P."/>
            <person name="Pearson M."/>
            <person name="Howarth C."/>
            <person name="Larson L."/>
            <person name="Luoma S."/>
            <person name="White J."/>
            <person name="Alvarado L."/>
            <person name="Kodira C.D."/>
            <person name="Zeng Q."/>
            <person name="Oleary S."/>
            <person name="Yandava C."/>
            <person name="Denning D.W."/>
            <person name="Nierman W.C."/>
            <person name="Milne T."/>
            <person name="Madden K."/>
        </authorList>
    </citation>
    <scope>NUCLEOTIDE SEQUENCE [LARGE SCALE GENOMIC DNA]</scope>
    <source>
        <strain evidence="3">NIH 2624 / FGSC A1156</strain>
    </source>
</reference>
<dbReference type="OrthoDB" id="2865667at2759"/>
<evidence type="ECO:0000313" key="3">
    <source>
        <dbReference type="Proteomes" id="UP000007963"/>
    </source>
</evidence>
<evidence type="ECO:0000313" key="2">
    <source>
        <dbReference type="EMBL" id="EAU31298.1"/>
    </source>
</evidence>
<evidence type="ECO:0000259" key="1">
    <source>
        <dbReference type="Pfam" id="PF14534"/>
    </source>
</evidence>
<dbReference type="OMA" id="PAMNDWL"/>
<feature type="domain" description="DUF4440" evidence="1">
    <location>
        <begin position="57"/>
        <end position="161"/>
    </location>
</feature>
<dbReference type="SUPFAM" id="SSF54427">
    <property type="entry name" value="NTF2-like"/>
    <property type="match status" value="1"/>
</dbReference>
<sequence length="169" mass="19014">MSTVPFNIHGCTSRPQVYCINNTSKDPPSKNSYFQILTPPAMPQIHDRIRDDLLIKERSLWTALTSANPGPEIERLSNPEANFLFPGKPVLTLDGEPSLSKELRPPFHHFDQFQLEEVRVIVIDLMAGTVTYKINATRGDESYVGTGSTTWSQASDGEWRIVTHTETLM</sequence>
<dbReference type="GeneID" id="4353547"/>
<dbReference type="VEuPathDB" id="FungiDB:ATEG_08125"/>
<dbReference type="eggNOG" id="ENOG502SS9Y">
    <property type="taxonomic scope" value="Eukaryota"/>
</dbReference>
<dbReference type="HOGENOM" id="CLU_125091_0_0_1"/>
<accession>Q0CDV9</accession>
<dbReference type="Proteomes" id="UP000007963">
    <property type="component" value="Unassembled WGS sequence"/>
</dbReference>
<dbReference type="EMBL" id="CH476605">
    <property type="protein sequence ID" value="EAU31298.1"/>
    <property type="molecule type" value="Genomic_DNA"/>
</dbReference>
<dbReference type="InterPro" id="IPR032710">
    <property type="entry name" value="NTF2-like_dom_sf"/>
</dbReference>
<organism evidence="2 3">
    <name type="scientific">Aspergillus terreus (strain NIH 2624 / FGSC A1156)</name>
    <dbReference type="NCBI Taxonomy" id="341663"/>
    <lineage>
        <taxon>Eukaryota</taxon>
        <taxon>Fungi</taxon>
        <taxon>Dikarya</taxon>
        <taxon>Ascomycota</taxon>
        <taxon>Pezizomycotina</taxon>
        <taxon>Eurotiomycetes</taxon>
        <taxon>Eurotiomycetidae</taxon>
        <taxon>Eurotiales</taxon>
        <taxon>Aspergillaceae</taxon>
        <taxon>Aspergillus</taxon>
        <taxon>Aspergillus subgen. Circumdati</taxon>
    </lineage>
</organism>
<gene>
    <name evidence="2" type="ORF">ATEG_08125</name>
</gene>
<proteinExistence type="predicted"/>
<name>Q0CDV9_ASPTN</name>
<dbReference type="AlphaFoldDB" id="Q0CDV9"/>